<keyword evidence="4" id="KW-0732">Signal</keyword>
<evidence type="ECO:0000256" key="7">
    <source>
        <dbReference type="ARBA" id="ARBA00023288"/>
    </source>
</evidence>
<evidence type="ECO:0000313" key="10">
    <source>
        <dbReference type="EMBL" id="REK75763.1"/>
    </source>
</evidence>
<dbReference type="AlphaFoldDB" id="A0A371PHZ3"/>
<dbReference type="GO" id="GO:0016020">
    <property type="term" value="C:membrane"/>
    <property type="evidence" value="ECO:0007669"/>
    <property type="project" value="UniProtKB-SubCell"/>
</dbReference>
<evidence type="ECO:0000259" key="9">
    <source>
        <dbReference type="Pfam" id="PF25198"/>
    </source>
</evidence>
<evidence type="ECO:0000256" key="4">
    <source>
        <dbReference type="ARBA" id="ARBA00022729"/>
    </source>
</evidence>
<feature type="domain" description="Spore germination GerAC-like C-terminal" evidence="8">
    <location>
        <begin position="236"/>
        <end position="393"/>
    </location>
</feature>
<dbReference type="Proteomes" id="UP000261905">
    <property type="component" value="Unassembled WGS sequence"/>
</dbReference>
<dbReference type="OrthoDB" id="2380468at2"/>
<dbReference type="PANTHER" id="PTHR35789:SF1">
    <property type="entry name" value="SPORE GERMINATION PROTEIN B3"/>
    <property type="match status" value="1"/>
</dbReference>
<dbReference type="InterPro" id="IPR057336">
    <property type="entry name" value="GerAC_N"/>
</dbReference>
<keyword evidence="11" id="KW-1185">Reference proteome</keyword>
<keyword evidence="7" id="KW-0449">Lipoprotein</keyword>
<reference evidence="10 11" key="1">
    <citation type="submission" date="2018-08" db="EMBL/GenBank/DDBJ databases">
        <title>Paenibacillus sp. M4BSY-1, whole genome shotgun sequence.</title>
        <authorList>
            <person name="Tuo L."/>
        </authorList>
    </citation>
    <scope>NUCLEOTIDE SEQUENCE [LARGE SCALE GENOMIC DNA]</scope>
    <source>
        <strain evidence="10 11">M4BSY-1</strain>
    </source>
</reference>
<evidence type="ECO:0000256" key="6">
    <source>
        <dbReference type="ARBA" id="ARBA00023139"/>
    </source>
</evidence>
<dbReference type="InterPro" id="IPR038501">
    <property type="entry name" value="Spore_GerAC_C_sf"/>
</dbReference>
<accession>A0A371PHZ3</accession>
<dbReference type="Gene3D" id="3.30.300.210">
    <property type="entry name" value="Nutrient germinant receptor protein C, domain 3"/>
    <property type="match status" value="1"/>
</dbReference>
<dbReference type="EMBL" id="QUBQ01000001">
    <property type="protein sequence ID" value="REK75763.1"/>
    <property type="molecule type" value="Genomic_DNA"/>
</dbReference>
<keyword evidence="3" id="KW-0309">Germination</keyword>
<comment type="caution">
    <text evidence="10">The sequence shown here is derived from an EMBL/GenBank/DDBJ whole genome shotgun (WGS) entry which is preliminary data.</text>
</comment>
<dbReference type="InterPro" id="IPR008844">
    <property type="entry name" value="Spore_GerAC-like"/>
</dbReference>
<dbReference type="NCBIfam" id="TIGR02887">
    <property type="entry name" value="spore_ger_x_C"/>
    <property type="match status" value="1"/>
</dbReference>
<dbReference type="GO" id="GO:0009847">
    <property type="term" value="P:spore germination"/>
    <property type="evidence" value="ECO:0007669"/>
    <property type="project" value="InterPro"/>
</dbReference>
<feature type="domain" description="Spore germination protein N-terminal" evidence="9">
    <location>
        <begin position="44"/>
        <end position="216"/>
    </location>
</feature>
<gene>
    <name evidence="10" type="ORF">DX130_01395</name>
</gene>
<protein>
    <submittedName>
        <fullName evidence="10">Ger(X)C family spore germination protein</fullName>
    </submittedName>
</protein>
<comment type="subcellular location">
    <subcellularLocation>
        <location evidence="1">Membrane</location>
        <topology evidence="1">Lipid-anchor</topology>
    </subcellularLocation>
</comment>
<keyword evidence="5" id="KW-0472">Membrane</keyword>
<keyword evidence="6" id="KW-0564">Palmitate</keyword>
<comment type="similarity">
    <text evidence="2">Belongs to the GerABKC lipoprotein family.</text>
</comment>
<organism evidence="10 11">
    <name type="scientific">Paenibacillus paeoniae</name>
    <dbReference type="NCBI Taxonomy" id="2292705"/>
    <lineage>
        <taxon>Bacteria</taxon>
        <taxon>Bacillati</taxon>
        <taxon>Bacillota</taxon>
        <taxon>Bacilli</taxon>
        <taxon>Bacillales</taxon>
        <taxon>Paenibacillaceae</taxon>
        <taxon>Paenibacillus</taxon>
    </lineage>
</organism>
<evidence type="ECO:0000313" key="11">
    <source>
        <dbReference type="Proteomes" id="UP000261905"/>
    </source>
</evidence>
<proteinExistence type="inferred from homology"/>
<evidence type="ECO:0000256" key="2">
    <source>
        <dbReference type="ARBA" id="ARBA00007886"/>
    </source>
</evidence>
<dbReference type="Pfam" id="PF25198">
    <property type="entry name" value="Spore_GerAC_N"/>
    <property type="match status" value="1"/>
</dbReference>
<dbReference type="PANTHER" id="PTHR35789">
    <property type="entry name" value="SPORE GERMINATION PROTEIN B3"/>
    <property type="match status" value="1"/>
</dbReference>
<sequence>MEARFEWEEAVMNRQRKGVKASWWRLSLAAAFGVACLLLTGCWDEVNLQDVSYISAMGVDYEDGHYTIYTQMINFAAVAKTESPQSQAQKTWIGKGQGDSVLLAFFNLSRGGYTTLNLEHLKTIVVHERALGKISDVLDGLNRHRASRYTSLLYGTNEPIEHIFTTENFFDQSPLNSILYMPGPHDVQYTFTKPLKMQNAVQLLREPSMTTLLPALNTTEAFWRHDNKKMNTQLIDGVFVFKNFNYQGFVLEKELPGVRWLDESFDKVFTKAGGGENEASISITHSSYRLHIDSSSSEHAVFRLRVQLTGHVVELDGEMTEREIVDSIEKRVRNEIESTYRVGLQRGMDVFHLEHYLYRHHHGYWKRHVKGQEWKPRQDDLKDIQVKLNLTDTGKFDLSSGT</sequence>
<evidence type="ECO:0000256" key="1">
    <source>
        <dbReference type="ARBA" id="ARBA00004635"/>
    </source>
</evidence>
<evidence type="ECO:0000259" key="8">
    <source>
        <dbReference type="Pfam" id="PF05504"/>
    </source>
</evidence>
<evidence type="ECO:0000256" key="5">
    <source>
        <dbReference type="ARBA" id="ARBA00023136"/>
    </source>
</evidence>
<dbReference type="Pfam" id="PF05504">
    <property type="entry name" value="Spore_GerAC"/>
    <property type="match status" value="1"/>
</dbReference>
<dbReference type="InterPro" id="IPR046953">
    <property type="entry name" value="Spore_GerAC-like_C"/>
</dbReference>
<evidence type="ECO:0000256" key="3">
    <source>
        <dbReference type="ARBA" id="ARBA00022544"/>
    </source>
</evidence>
<name>A0A371PHZ3_9BACL</name>